<feature type="region of interest" description="Disordered" evidence="8">
    <location>
        <begin position="587"/>
        <end position="611"/>
    </location>
</feature>
<evidence type="ECO:0000313" key="11">
    <source>
        <dbReference type="Proteomes" id="UP000308730"/>
    </source>
</evidence>
<dbReference type="EMBL" id="SGPM01000120">
    <property type="protein sequence ID" value="THH29525.1"/>
    <property type="molecule type" value="Genomic_DNA"/>
</dbReference>
<feature type="domain" description="Restriction of telomere capping protein 4 C-terminal" evidence="9">
    <location>
        <begin position="576"/>
        <end position="733"/>
    </location>
</feature>
<dbReference type="Proteomes" id="UP000308730">
    <property type="component" value="Unassembled WGS sequence"/>
</dbReference>
<comment type="function">
    <text evidence="1">May be involved in a process influencing telomere capping.</text>
</comment>
<name>A0A4S4MUB7_9APHY</name>
<evidence type="ECO:0000313" key="10">
    <source>
        <dbReference type="EMBL" id="THH29525.1"/>
    </source>
</evidence>
<evidence type="ECO:0000256" key="5">
    <source>
        <dbReference type="ARBA" id="ARBA00015162"/>
    </source>
</evidence>
<comment type="subcellular location">
    <subcellularLocation>
        <location evidence="3">Cytoplasm</location>
    </subcellularLocation>
    <subcellularLocation>
        <location evidence="2">Nucleus</location>
    </subcellularLocation>
</comment>
<feature type="compositionally biased region" description="Low complexity" evidence="8">
    <location>
        <begin position="792"/>
        <end position="809"/>
    </location>
</feature>
<comment type="caution">
    <text evidence="10">The sequence shown here is derived from an EMBL/GenBank/DDBJ whole genome shotgun (WGS) entry which is preliminary data.</text>
</comment>
<feature type="compositionally biased region" description="Acidic residues" evidence="8">
    <location>
        <begin position="757"/>
        <end position="766"/>
    </location>
</feature>
<keyword evidence="11" id="KW-1185">Reference proteome</keyword>
<protein>
    <recommendedName>
        <fullName evidence="5">Restriction of telomere capping protein 4</fullName>
    </recommendedName>
</protein>
<keyword evidence="6" id="KW-0963">Cytoplasm</keyword>
<evidence type="ECO:0000256" key="3">
    <source>
        <dbReference type="ARBA" id="ARBA00004496"/>
    </source>
</evidence>
<dbReference type="Pfam" id="PF14474">
    <property type="entry name" value="RTC4"/>
    <property type="match status" value="1"/>
</dbReference>
<organism evidence="10 11">
    <name type="scientific">Antrodiella citrinella</name>
    <dbReference type="NCBI Taxonomy" id="2447956"/>
    <lineage>
        <taxon>Eukaryota</taxon>
        <taxon>Fungi</taxon>
        <taxon>Dikarya</taxon>
        <taxon>Basidiomycota</taxon>
        <taxon>Agaricomycotina</taxon>
        <taxon>Agaricomycetes</taxon>
        <taxon>Polyporales</taxon>
        <taxon>Steccherinaceae</taxon>
        <taxon>Antrodiella</taxon>
    </lineage>
</organism>
<feature type="compositionally biased region" description="Acidic residues" evidence="8">
    <location>
        <begin position="921"/>
        <end position="931"/>
    </location>
</feature>
<evidence type="ECO:0000256" key="4">
    <source>
        <dbReference type="ARBA" id="ARBA00009461"/>
    </source>
</evidence>
<feature type="region of interest" description="Disordered" evidence="8">
    <location>
        <begin position="131"/>
        <end position="175"/>
    </location>
</feature>
<comment type="similarity">
    <text evidence="4">Belongs to the RTC4 family.</text>
</comment>
<feature type="compositionally biased region" description="Polar residues" evidence="8">
    <location>
        <begin position="846"/>
        <end position="857"/>
    </location>
</feature>
<evidence type="ECO:0000256" key="6">
    <source>
        <dbReference type="ARBA" id="ARBA00022490"/>
    </source>
</evidence>
<dbReference type="InterPro" id="IPR028094">
    <property type="entry name" value="RTC4_C"/>
</dbReference>
<feature type="region of interest" description="Disordered" evidence="8">
    <location>
        <begin position="210"/>
        <end position="429"/>
    </location>
</feature>
<proteinExistence type="inferred from homology"/>
<feature type="compositionally biased region" description="Polar residues" evidence="8">
    <location>
        <begin position="10"/>
        <end position="35"/>
    </location>
</feature>
<dbReference type="GO" id="GO:0005634">
    <property type="term" value="C:nucleus"/>
    <property type="evidence" value="ECO:0007669"/>
    <property type="project" value="UniProtKB-SubCell"/>
</dbReference>
<sequence>MEKVYDTQKRNGTNLQTDNQMRSNTRPFVPSSRTQPIKGRFMEDLGSDFGARAGGSRSSGNETRGTGRPQGGSAKKAGEDSMNDSFDFDAFNTSRDELDGLPPAPAKKGKWDNASNRLKAARAEDFAVVQGQSHEYHPDYKPTRAKFPKFKKNKPKQDAPSDVSTPTSNTSQEVIVDGEIYRHRPETLAPAGSQNHVQPSLAGKAEAIQAARNTTLTRKFKSPLVDPSARSAPSGPIASSSRTPVLAVLDKIAHPSAVRECNTNEIKRRPPSPRPFPFSEDKTPRPPKTRAVGAKADKVQDTLTSPSPLSEKTPQARPRLRPRPVTRKAEDAPIDFALSTDNDNDKMGKGKGKAMARPFPMELGSPKALSSTLSIKKSKSSKRNIKEFPMLSPPSKPTGSRPQRSKARNCVFSSSEPEESSEDEKPKKPAIRAFPMENADAGEHAWVTVSGKESIGDASPGAADEGEVFDRDLHFFDPRIDPSTLCPWCDEPLPAAPSPFLTTLIAAVRRKSHRDPRPTNPQGLWTTPTVYAHVCARHAFEEEHIPMAECNGWPTCIQWSELADRIVALKSQLQAIIDDVDEDFLSSDKQQEEKADAVGEPPVDDDYEDEELQKVRPRKGSVFWRDVVKNVKEQGSKQASGVRGQFSNFDKTQPGYYGELGYVILSQTIYDLFPPSTFDSDSTLPLIPNEFIQLILIPEAALALIMDDMSQSRKLSIRTLRESAEYGVAMFPDEGGTNVGENIVRQRAKNRRKELGDESQADDDRMESESTLSETGAAKAKGKRRGRPPKKPQSVAESSGGESRASSRSRPSRKPAYGGATKPVIKPTMLKRTTSEQQDVIMISDSAESVPSAPSQNKPRPTRKPKPRTASISTLNYSASRESVDLCDSSDDAKAVKVSLSQPYGGASSSEKENFHKGSDTDPDGADDDVQEVPPSSSMMREVTWDPKGNYHIKDPRLSSAAPSDVDTTPKKTAKRAFSRTSSSSSVVSGPSGSVIPLDIARKRSAAESSKLVIEKVRKPLAEDNDGWVKGMHDALSDDDFL</sequence>
<accession>A0A4S4MUB7</accession>
<evidence type="ECO:0000259" key="9">
    <source>
        <dbReference type="SMART" id="SM01312"/>
    </source>
</evidence>
<reference evidence="10 11" key="1">
    <citation type="submission" date="2019-02" db="EMBL/GenBank/DDBJ databases">
        <title>Genome sequencing of the rare red list fungi Antrodiella citrinella (Flaviporus citrinellus).</title>
        <authorList>
            <person name="Buettner E."/>
            <person name="Kellner H."/>
        </authorList>
    </citation>
    <scope>NUCLEOTIDE SEQUENCE [LARGE SCALE GENOMIC DNA]</scope>
    <source>
        <strain evidence="10 11">DSM 108506</strain>
    </source>
</reference>
<evidence type="ECO:0000256" key="8">
    <source>
        <dbReference type="SAM" id="MobiDB-lite"/>
    </source>
</evidence>
<evidence type="ECO:0000256" key="7">
    <source>
        <dbReference type="ARBA" id="ARBA00023242"/>
    </source>
</evidence>
<dbReference type="OrthoDB" id="128308at2759"/>
<dbReference type="PANTHER" id="PTHR41391">
    <property type="entry name" value="RESTRICTION OF TELOMERE CAPPING PROTEIN 4"/>
    <property type="match status" value="1"/>
</dbReference>
<dbReference type="PANTHER" id="PTHR41391:SF1">
    <property type="entry name" value="RESTRICTION OF TELOMERE CAPPING PROTEIN 4"/>
    <property type="match status" value="1"/>
</dbReference>
<dbReference type="AlphaFoldDB" id="A0A4S4MUB7"/>
<dbReference type="GO" id="GO:0005737">
    <property type="term" value="C:cytoplasm"/>
    <property type="evidence" value="ECO:0007669"/>
    <property type="project" value="UniProtKB-SubCell"/>
</dbReference>
<feature type="compositionally biased region" description="Polar residues" evidence="8">
    <location>
        <begin position="162"/>
        <end position="173"/>
    </location>
</feature>
<feature type="region of interest" description="Disordered" evidence="8">
    <location>
        <begin position="730"/>
        <end position="999"/>
    </location>
</feature>
<feature type="compositionally biased region" description="Low complexity" evidence="8">
    <location>
        <begin position="50"/>
        <end position="60"/>
    </location>
</feature>
<feature type="compositionally biased region" description="Basic residues" evidence="8">
    <location>
        <begin position="143"/>
        <end position="154"/>
    </location>
</feature>
<feature type="compositionally biased region" description="Polar residues" evidence="8">
    <location>
        <begin position="870"/>
        <end position="881"/>
    </location>
</feature>
<feature type="compositionally biased region" description="Basic and acidic residues" evidence="8">
    <location>
        <begin position="910"/>
        <end position="920"/>
    </location>
</feature>
<evidence type="ECO:0000256" key="2">
    <source>
        <dbReference type="ARBA" id="ARBA00004123"/>
    </source>
</evidence>
<evidence type="ECO:0000256" key="1">
    <source>
        <dbReference type="ARBA" id="ARBA00002738"/>
    </source>
</evidence>
<dbReference type="SMART" id="SM01312">
    <property type="entry name" value="RTC4"/>
    <property type="match status" value="1"/>
</dbReference>
<dbReference type="InterPro" id="IPR039024">
    <property type="entry name" value="RTC4"/>
</dbReference>
<feature type="region of interest" description="Disordered" evidence="8">
    <location>
        <begin position="1"/>
        <end position="116"/>
    </location>
</feature>
<keyword evidence="7" id="KW-0539">Nucleus</keyword>
<feature type="compositionally biased region" description="Acidic residues" evidence="8">
    <location>
        <begin position="602"/>
        <end position="611"/>
    </location>
</feature>
<feature type="compositionally biased region" description="Polar residues" evidence="8">
    <location>
        <begin position="301"/>
        <end position="313"/>
    </location>
</feature>
<feature type="compositionally biased region" description="Low complexity" evidence="8">
    <location>
        <begin position="982"/>
        <end position="995"/>
    </location>
</feature>
<feature type="compositionally biased region" description="Basic residues" evidence="8">
    <location>
        <begin position="780"/>
        <end position="790"/>
    </location>
</feature>
<gene>
    <name evidence="10" type="ORF">EUX98_g4671</name>
</gene>